<feature type="coiled-coil region" evidence="5">
    <location>
        <begin position="259"/>
        <end position="325"/>
    </location>
</feature>
<dbReference type="InterPro" id="IPR028933">
    <property type="entry name" value="Lebercilin_dom"/>
</dbReference>
<organism evidence="8 9">
    <name type="scientific">Umbra pygmaea</name>
    <name type="common">Eastern mudminnow</name>
    <dbReference type="NCBI Taxonomy" id="75934"/>
    <lineage>
        <taxon>Eukaryota</taxon>
        <taxon>Metazoa</taxon>
        <taxon>Chordata</taxon>
        <taxon>Craniata</taxon>
        <taxon>Vertebrata</taxon>
        <taxon>Euteleostomi</taxon>
        <taxon>Actinopterygii</taxon>
        <taxon>Neopterygii</taxon>
        <taxon>Teleostei</taxon>
        <taxon>Protacanthopterygii</taxon>
        <taxon>Esociformes</taxon>
        <taxon>Umbridae</taxon>
        <taxon>Umbra</taxon>
    </lineage>
</organism>
<dbReference type="Pfam" id="PF15619">
    <property type="entry name" value="Lebercilin"/>
    <property type="match status" value="1"/>
</dbReference>
<evidence type="ECO:0000313" key="9">
    <source>
        <dbReference type="Proteomes" id="UP001557470"/>
    </source>
</evidence>
<feature type="compositionally biased region" description="Basic and acidic residues" evidence="6">
    <location>
        <begin position="474"/>
        <end position="483"/>
    </location>
</feature>
<evidence type="ECO:0000256" key="6">
    <source>
        <dbReference type="SAM" id="MobiDB-lite"/>
    </source>
</evidence>
<name>A0ABD0WIA8_UMBPY</name>
<feature type="region of interest" description="Disordered" evidence="6">
    <location>
        <begin position="26"/>
        <end position="127"/>
    </location>
</feature>
<sequence>MKEKELLKRMQKHLFRESVRQQVIMQHDSANCEGEAGDVDSSVSTGRSSFRSSKGTSSRTGGREDSQGSNTQTDDEEEADTSSDWTLVLSPSKKQDKSMTAKPRTQNNRGQWWPKKNNNNSEKSKAHVFPPIKSNERIWSAHRHHVLGLNNQVWELKQQLRGASMENKLLKQIQGRHTVALQHFQDAQSALPQLLAKHNSEVQALQTLHRKSCIQHNSVSRHLRATEKELLKTKDSLHRLQMFSDACSLEERVELSHRLNLVTIDIDRKSKRIQELERNLELNQTTFSRHLATETRKTSEAREMSNYLQAQISQLTKKIKERERELEICNIYTHRFSKGWNRKGARETKCVQTEQIPCVPIEAPCQLELKNANRLPCLESELKRQERLRWEPFIDSNDAADKLLEDRGPTDAEDFAGARETKCVQTEQIPCVPIEAPCQLELKNSNRLPCLESELKRQERLRWESFIDSNDAADKLLDDRGPTDAEDFAENEELEGDADEEGLQLQEEENDHSHQVSETLHLGANKGLKSHSRTKRLYRFKETIQNLHSGKPAYSTRTHSLRMSPPKYIDSQAREENLVSEVHDPLIVTLLAKKSKNNDTTGPKPEDGVFQNKKSNLMKELFGQSSITDKMTKQTGISGDQITGLDSMSSYHSGNSNPILSEGDKDHFCSI</sequence>
<accession>A0ABD0WIA8</accession>
<evidence type="ECO:0000256" key="4">
    <source>
        <dbReference type="ARBA" id="ARBA00041402"/>
    </source>
</evidence>
<feature type="compositionally biased region" description="Acidic residues" evidence="6">
    <location>
        <begin position="484"/>
        <end position="500"/>
    </location>
</feature>
<feature type="compositionally biased region" description="Polar residues" evidence="6">
    <location>
        <begin position="648"/>
        <end position="659"/>
    </location>
</feature>
<feature type="region of interest" description="Disordered" evidence="6">
    <location>
        <begin position="474"/>
        <end position="500"/>
    </location>
</feature>
<feature type="compositionally biased region" description="Basic and acidic residues" evidence="6">
    <location>
        <begin position="662"/>
        <end position="671"/>
    </location>
</feature>
<evidence type="ECO:0000259" key="7">
    <source>
        <dbReference type="Pfam" id="PF15619"/>
    </source>
</evidence>
<feature type="region of interest" description="Disordered" evidence="6">
    <location>
        <begin position="648"/>
        <end position="671"/>
    </location>
</feature>
<feature type="region of interest" description="Disordered" evidence="6">
    <location>
        <begin position="594"/>
        <end position="613"/>
    </location>
</feature>
<dbReference type="AlphaFoldDB" id="A0ABD0WIA8"/>
<keyword evidence="9" id="KW-1185">Reference proteome</keyword>
<dbReference type="PANTHER" id="PTHR16650:SF9">
    <property type="entry name" value="LEBERCILIN-LIKE PROTEIN"/>
    <property type="match status" value="1"/>
</dbReference>
<feature type="compositionally biased region" description="Low complexity" evidence="6">
    <location>
        <begin position="41"/>
        <end position="60"/>
    </location>
</feature>
<comment type="caution">
    <text evidence="8">The sequence shown here is derived from an EMBL/GenBank/DDBJ whole genome shotgun (WGS) entry which is preliminary data.</text>
</comment>
<protein>
    <recommendedName>
        <fullName evidence="3">Lebercilin-like protein</fullName>
    </recommendedName>
    <alternativeName>
        <fullName evidence="4">Leber congenital amaurosis 5-like protein</fullName>
    </alternativeName>
</protein>
<evidence type="ECO:0000256" key="3">
    <source>
        <dbReference type="ARBA" id="ARBA00041189"/>
    </source>
</evidence>
<gene>
    <name evidence="8" type="ORF">UPYG_G00201360</name>
</gene>
<comment type="similarity">
    <text evidence="1">Belongs to the LCA5 family.</text>
</comment>
<dbReference type="EMBL" id="JAGEUA010000006">
    <property type="protein sequence ID" value="KAL0973279.1"/>
    <property type="molecule type" value="Genomic_DNA"/>
</dbReference>
<keyword evidence="2 5" id="KW-0175">Coiled coil</keyword>
<evidence type="ECO:0000256" key="1">
    <source>
        <dbReference type="ARBA" id="ARBA00010229"/>
    </source>
</evidence>
<dbReference type="PANTHER" id="PTHR16650">
    <property type="entry name" value="C21ORF13-RELATED"/>
    <property type="match status" value="1"/>
</dbReference>
<proteinExistence type="inferred from homology"/>
<dbReference type="InterPro" id="IPR026188">
    <property type="entry name" value="Lebercilin-like"/>
</dbReference>
<reference evidence="8 9" key="1">
    <citation type="submission" date="2024-06" db="EMBL/GenBank/DDBJ databases">
        <authorList>
            <person name="Pan Q."/>
            <person name="Wen M."/>
            <person name="Jouanno E."/>
            <person name="Zahm M."/>
            <person name="Klopp C."/>
            <person name="Cabau C."/>
            <person name="Louis A."/>
            <person name="Berthelot C."/>
            <person name="Parey E."/>
            <person name="Roest Crollius H."/>
            <person name="Montfort J."/>
            <person name="Robinson-Rechavi M."/>
            <person name="Bouchez O."/>
            <person name="Lampietro C."/>
            <person name="Lopez Roques C."/>
            <person name="Donnadieu C."/>
            <person name="Postlethwait J."/>
            <person name="Bobe J."/>
            <person name="Verreycken H."/>
            <person name="Guiguen Y."/>
        </authorList>
    </citation>
    <scope>NUCLEOTIDE SEQUENCE [LARGE SCALE GENOMIC DNA]</scope>
    <source>
        <strain evidence="8">Up_M1</strain>
        <tissue evidence="8">Testis</tissue>
    </source>
</reference>
<dbReference type="Proteomes" id="UP001557470">
    <property type="component" value="Unassembled WGS sequence"/>
</dbReference>
<evidence type="ECO:0000313" key="8">
    <source>
        <dbReference type="EMBL" id="KAL0973279.1"/>
    </source>
</evidence>
<feature type="domain" description="Lebercilin" evidence="7">
    <location>
        <begin position="136"/>
        <end position="326"/>
    </location>
</feature>
<evidence type="ECO:0000256" key="5">
    <source>
        <dbReference type="SAM" id="Coils"/>
    </source>
</evidence>
<evidence type="ECO:0000256" key="2">
    <source>
        <dbReference type="ARBA" id="ARBA00023054"/>
    </source>
</evidence>